<dbReference type="InterPro" id="IPR001387">
    <property type="entry name" value="Cro/C1-type_HTH"/>
</dbReference>
<dbReference type="RefSeq" id="WP_108791280.1">
    <property type="nucleotide sequence ID" value="NZ_ONZG01000012.1"/>
</dbReference>
<organism evidence="2 3">
    <name type="scientific">Falsiruegeria mediterranea M17</name>
    <dbReference type="NCBI Taxonomy" id="1200281"/>
    <lineage>
        <taxon>Bacteria</taxon>
        <taxon>Pseudomonadati</taxon>
        <taxon>Pseudomonadota</taxon>
        <taxon>Alphaproteobacteria</taxon>
        <taxon>Rhodobacterales</taxon>
        <taxon>Roseobacteraceae</taxon>
        <taxon>Falsiruegeria</taxon>
    </lineage>
</organism>
<reference evidence="3" key="1">
    <citation type="submission" date="2018-03" db="EMBL/GenBank/DDBJ databases">
        <authorList>
            <person name="Rodrigo-Torres L."/>
            <person name="Arahal R. D."/>
            <person name="Lucena T."/>
        </authorList>
    </citation>
    <scope>NUCLEOTIDE SEQUENCE [LARGE SCALE GENOMIC DNA]</scope>
    <source>
        <strain evidence="3">CECT 7615</strain>
    </source>
</reference>
<name>A0A2R8CDZ7_9RHOB</name>
<protein>
    <recommendedName>
        <fullName evidence="1">HTH cro/C1-type domain-containing protein</fullName>
    </recommendedName>
</protein>
<dbReference type="GO" id="GO:0003677">
    <property type="term" value="F:DNA binding"/>
    <property type="evidence" value="ECO:0007669"/>
    <property type="project" value="InterPro"/>
</dbReference>
<gene>
    <name evidence="2" type="ORF">TRM7615_04169</name>
</gene>
<proteinExistence type="predicted"/>
<evidence type="ECO:0000259" key="1">
    <source>
        <dbReference type="PROSITE" id="PS50943"/>
    </source>
</evidence>
<dbReference type="SUPFAM" id="SSF47413">
    <property type="entry name" value="lambda repressor-like DNA-binding domains"/>
    <property type="match status" value="1"/>
</dbReference>
<dbReference type="OrthoDB" id="8902678at2"/>
<accession>A0A2R8CDZ7</accession>
<dbReference type="SMART" id="SM00530">
    <property type="entry name" value="HTH_XRE"/>
    <property type="match status" value="1"/>
</dbReference>
<dbReference type="InterPro" id="IPR010982">
    <property type="entry name" value="Lambda_DNA-bd_dom_sf"/>
</dbReference>
<dbReference type="Pfam" id="PF01381">
    <property type="entry name" value="HTH_3"/>
    <property type="match status" value="1"/>
</dbReference>
<feature type="domain" description="HTH cro/C1-type" evidence="1">
    <location>
        <begin position="18"/>
        <end position="62"/>
    </location>
</feature>
<dbReference type="Proteomes" id="UP000244898">
    <property type="component" value="Unassembled WGS sequence"/>
</dbReference>
<dbReference type="CDD" id="cd00093">
    <property type="entry name" value="HTH_XRE"/>
    <property type="match status" value="1"/>
</dbReference>
<dbReference type="EMBL" id="ONZG01000012">
    <property type="protein sequence ID" value="SPJ30635.1"/>
    <property type="molecule type" value="Genomic_DNA"/>
</dbReference>
<evidence type="ECO:0000313" key="3">
    <source>
        <dbReference type="Proteomes" id="UP000244898"/>
    </source>
</evidence>
<dbReference type="Gene3D" id="1.10.260.40">
    <property type="entry name" value="lambda repressor-like DNA-binding domains"/>
    <property type="match status" value="1"/>
</dbReference>
<keyword evidence="3" id="KW-1185">Reference proteome</keyword>
<sequence>MTTDLPFNLQHLCANHPSVAAVCREIGINHQQFSKYLSGRSQPSPNNLRRIARFFGVEETVLLGPHPELRRQTARTARSRTELRRDPLIDAFPGDFSRLRAFLGSYRVFFCAPNDPSKVVVNAAFLDERDGLVFSRVVETLVDSRSSARRWTRCDGKASFTAGQLFIVDKERGTDAPLSLYILNKQHRDRSGNLFGTMSYLASLAGRQPTSSAVVWAKVRATTPVRNLFQDCGIYELHSQIVPPKVKQFLTNQT</sequence>
<dbReference type="PROSITE" id="PS50943">
    <property type="entry name" value="HTH_CROC1"/>
    <property type="match status" value="1"/>
</dbReference>
<evidence type="ECO:0000313" key="2">
    <source>
        <dbReference type="EMBL" id="SPJ30635.1"/>
    </source>
</evidence>
<dbReference type="AlphaFoldDB" id="A0A2R8CDZ7"/>